<name>A0AAC9ATH6_AMIAI</name>
<keyword evidence="9" id="KW-0614">Plasmid</keyword>
<dbReference type="InterPro" id="IPR035996">
    <property type="entry name" value="4pyrrol_Methylase_sf"/>
</dbReference>
<dbReference type="GO" id="GO:0008168">
    <property type="term" value="F:methyltransferase activity"/>
    <property type="evidence" value="ECO:0007669"/>
    <property type="project" value="UniProtKB-KW"/>
</dbReference>
<keyword evidence="5" id="KW-0627">Porphyrin biosynthesis</keyword>
<feature type="domain" description="Tetrapyrrole methylase" evidence="7">
    <location>
        <begin position="241"/>
        <end position="350"/>
    </location>
</feature>
<evidence type="ECO:0000256" key="5">
    <source>
        <dbReference type="ARBA" id="ARBA00023244"/>
    </source>
</evidence>
<dbReference type="Proteomes" id="UP000075755">
    <property type="component" value="Plasmid pAA02"/>
</dbReference>
<keyword evidence="10" id="KW-0456">Lyase</keyword>
<gene>
    <name evidence="9" type="ORF">AA2016_6235</name>
    <name evidence="10" type="ORF">FHS67_001419</name>
</gene>
<keyword evidence="10" id="KW-0489">Methyltransferase</keyword>
<evidence type="ECO:0000256" key="4">
    <source>
        <dbReference type="ARBA" id="ARBA00023027"/>
    </source>
</evidence>
<proteinExistence type="predicted"/>
<comment type="catalytic activity">
    <reaction evidence="6">
        <text>precorrin-2 + NAD(+) = sirohydrochlorin + NADH + 2 H(+)</text>
        <dbReference type="Rhea" id="RHEA:15613"/>
        <dbReference type="ChEBI" id="CHEBI:15378"/>
        <dbReference type="ChEBI" id="CHEBI:57540"/>
        <dbReference type="ChEBI" id="CHEBI:57945"/>
        <dbReference type="ChEBI" id="CHEBI:58351"/>
        <dbReference type="ChEBI" id="CHEBI:58827"/>
        <dbReference type="EC" id="1.3.1.76"/>
    </reaction>
</comment>
<evidence type="ECO:0000256" key="1">
    <source>
        <dbReference type="ARBA" id="ARBA00005010"/>
    </source>
</evidence>
<keyword evidence="4" id="KW-0520">NAD</keyword>
<dbReference type="InterPro" id="IPR028161">
    <property type="entry name" value="Met8-like"/>
</dbReference>
<feature type="domain" description="Siroheme synthase central" evidence="8">
    <location>
        <begin position="148"/>
        <end position="168"/>
    </location>
</feature>
<dbReference type="EMBL" id="CP015007">
    <property type="protein sequence ID" value="AMS45136.1"/>
    <property type="molecule type" value="Genomic_DNA"/>
</dbReference>
<evidence type="ECO:0000313" key="11">
    <source>
        <dbReference type="Proteomes" id="UP000075755"/>
    </source>
</evidence>
<reference evidence="10 12" key="2">
    <citation type="submission" date="2020-08" db="EMBL/GenBank/DDBJ databases">
        <title>Genomic Encyclopedia of Type Strains, Phase IV (KMG-IV): sequencing the most valuable type-strain genomes for metagenomic binning, comparative biology and taxonomic classification.</title>
        <authorList>
            <person name="Goeker M."/>
        </authorList>
    </citation>
    <scope>NUCLEOTIDE SEQUENCE [LARGE SCALE GENOMIC DNA]</scope>
    <source>
        <strain evidence="10 12">DSM 10368</strain>
    </source>
</reference>
<keyword evidence="3 10" id="KW-0560">Oxidoreductase</keyword>
<dbReference type="SUPFAM" id="SSF75615">
    <property type="entry name" value="Siroheme synthase middle domains-like"/>
    <property type="match status" value="1"/>
</dbReference>
<dbReference type="NCBIfam" id="TIGR01470">
    <property type="entry name" value="cysG_Nterm"/>
    <property type="match status" value="1"/>
</dbReference>
<evidence type="ECO:0000259" key="8">
    <source>
        <dbReference type="Pfam" id="PF14824"/>
    </source>
</evidence>
<dbReference type="InterPro" id="IPR014777">
    <property type="entry name" value="4pyrrole_Mease_sub1"/>
</dbReference>
<dbReference type="GO" id="GO:0043115">
    <property type="term" value="F:precorrin-2 dehydrogenase activity"/>
    <property type="evidence" value="ECO:0007669"/>
    <property type="project" value="UniProtKB-EC"/>
</dbReference>
<dbReference type="InterPro" id="IPR006367">
    <property type="entry name" value="Sirohaem_synthase_N"/>
</dbReference>
<dbReference type="InterPro" id="IPR028281">
    <property type="entry name" value="Sirohaem_synthase_central"/>
</dbReference>
<dbReference type="AlphaFoldDB" id="A0AAC9ATH6"/>
<accession>A0AAC9ATH6</accession>
<evidence type="ECO:0000256" key="2">
    <source>
        <dbReference type="ARBA" id="ARBA00012400"/>
    </source>
</evidence>
<evidence type="ECO:0000313" key="12">
    <source>
        <dbReference type="Proteomes" id="UP000577697"/>
    </source>
</evidence>
<dbReference type="Gene3D" id="3.40.1010.10">
    <property type="entry name" value="Cobalt-precorrin-4 Transmethylase, Domain 1"/>
    <property type="match status" value="1"/>
</dbReference>
<dbReference type="GO" id="GO:0004325">
    <property type="term" value="F:ferrochelatase activity"/>
    <property type="evidence" value="ECO:0007669"/>
    <property type="project" value="InterPro"/>
</dbReference>
<keyword evidence="10" id="KW-0808">Transferase</keyword>
<dbReference type="Gene3D" id="3.40.50.720">
    <property type="entry name" value="NAD(P)-binding Rossmann-like Domain"/>
    <property type="match status" value="1"/>
</dbReference>
<geneLocation type="plasmid" evidence="9 11">
    <name>pAA02</name>
</geneLocation>
<evidence type="ECO:0000256" key="6">
    <source>
        <dbReference type="ARBA" id="ARBA00047561"/>
    </source>
</evidence>
<evidence type="ECO:0000256" key="3">
    <source>
        <dbReference type="ARBA" id="ARBA00023002"/>
    </source>
</evidence>
<dbReference type="SUPFAM" id="SSF51735">
    <property type="entry name" value="NAD(P)-binding Rossmann-fold domains"/>
    <property type="match status" value="1"/>
</dbReference>
<dbReference type="RefSeq" id="WP_083948892.1">
    <property type="nucleotide sequence ID" value="NZ_CP015007.1"/>
</dbReference>
<dbReference type="PANTHER" id="PTHR35330">
    <property type="entry name" value="SIROHEME BIOSYNTHESIS PROTEIN MET8"/>
    <property type="match status" value="1"/>
</dbReference>
<dbReference type="Gene3D" id="3.30.160.110">
    <property type="entry name" value="Siroheme synthase, domain 2"/>
    <property type="match status" value="1"/>
</dbReference>
<dbReference type="PANTHER" id="PTHR35330:SF1">
    <property type="entry name" value="SIROHEME BIOSYNTHESIS PROTEIN MET8"/>
    <property type="match status" value="1"/>
</dbReference>
<organism evidence="9 11">
    <name type="scientific">Aminobacter aminovorans</name>
    <name type="common">Chelatobacter heintzii</name>
    <dbReference type="NCBI Taxonomy" id="83263"/>
    <lineage>
        <taxon>Bacteria</taxon>
        <taxon>Pseudomonadati</taxon>
        <taxon>Pseudomonadota</taxon>
        <taxon>Alphaproteobacteria</taxon>
        <taxon>Hyphomicrobiales</taxon>
        <taxon>Phyllobacteriaceae</taxon>
        <taxon>Aminobacter</taxon>
    </lineage>
</organism>
<dbReference type="Pfam" id="PF14824">
    <property type="entry name" value="Sirohm_synth_M"/>
    <property type="match status" value="1"/>
</dbReference>
<dbReference type="EC" id="1.3.1.76" evidence="2"/>
<protein>
    <recommendedName>
        <fullName evidence="2">precorrin-2 dehydrogenase</fullName>
        <ecNumber evidence="2">1.3.1.76</ecNumber>
    </recommendedName>
</protein>
<dbReference type="Pfam" id="PF13241">
    <property type="entry name" value="NAD_binding_7"/>
    <property type="match status" value="1"/>
</dbReference>
<evidence type="ECO:0000313" key="9">
    <source>
        <dbReference type="EMBL" id="AMS45136.1"/>
    </source>
</evidence>
<evidence type="ECO:0000313" key="10">
    <source>
        <dbReference type="EMBL" id="MBB3705109.1"/>
    </source>
</evidence>
<dbReference type="SUPFAM" id="SSF53790">
    <property type="entry name" value="Tetrapyrrole methylase"/>
    <property type="match status" value="1"/>
</dbReference>
<dbReference type="InterPro" id="IPR000878">
    <property type="entry name" value="4pyrrol_Mease"/>
</dbReference>
<dbReference type="KEGG" id="aak:AA2016_6235"/>
<dbReference type="EMBL" id="JACICB010000004">
    <property type="protein sequence ID" value="MBB3705109.1"/>
    <property type="molecule type" value="Genomic_DNA"/>
</dbReference>
<reference evidence="9 11" key="1">
    <citation type="submission" date="2016-03" db="EMBL/GenBank/DDBJ databases">
        <title>Complete genome of Aminobacter aminovorans KCTC 2477.</title>
        <authorList>
            <person name="Kim K.M."/>
        </authorList>
    </citation>
    <scope>NUCLEOTIDE SEQUENCE [LARGE SCALE GENOMIC DNA]</scope>
    <source>
        <strain evidence="9 11">KCTC 2477</strain>
        <plasmid evidence="9 11">pAA02</plasmid>
    </source>
</reference>
<keyword evidence="12" id="KW-1185">Reference proteome</keyword>
<dbReference type="GO" id="GO:0019354">
    <property type="term" value="P:siroheme biosynthetic process"/>
    <property type="evidence" value="ECO:0007669"/>
    <property type="project" value="InterPro"/>
</dbReference>
<evidence type="ECO:0000259" key="7">
    <source>
        <dbReference type="Pfam" id="PF00590"/>
    </source>
</evidence>
<sequence>MRTLPRQLSKYAPARIGKLSVLPIFVDLRGKRAVVAGGSEAAHWKAELLAAAGAEVHVYVRTQELCDQLRLFLERETPGAGLVHHDRDWGEDVFEGAAIAVADASSEEEARRFHQCAVVAGVPVNVIDRPEFCQFQFGSIVNRSPVVVGISTSGAAPILAQAIRRRIETLLPASLAAWAAWSQAMRAALHDRLRAGAPRRAFWEHFVDRAFSRQFSDRDARDLLLEADRIASHVDQSKGRVIVIGVSGDADLLTLKAARALHAADVVLYDDFVSDQILELARREATRIMVETHRSHEIRRQEDLDQLMVELVTAGKRVVRLVSGASTYAEVAQIERDGGAARIMAGVPAMAFDEFARGAPSL</sequence>
<dbReference type="InterPro" id="IPR036291">
    <property type="entry name" value="NAD(P)-bd_dom_sf"/>
</dbReference>
<dbReference type="GO" id="GO:0032259">
    <property type="term" value="P:methylation"/>
    <property type="evidence" value="ECO:0007669"/>
    <property type="project" value="UniProtKB-KW"/>
</dbReference>
<comment type="pathway">
    <text evidence="1">Porphyrin-containing compound metabolism; siroheme biosynthesis; sirohydrochlorin from precorrin-2: step 1/1.</text>
</comment>
<dbReference type="Pfam" id="PF00590">
    <property type="entry name" value="TP_methylase"/>
    <property type="match status" value="1"/>
</dbReference>
<dbReference type="Proteomes" id="UP000577697">
    <property type="component" value="Unassembled WGS sequence"/>
</dbReference>